<protein>
    <submittedName>
        <fullName evidence="2">Uncharacterized protein</fullName>
    </submittedName>
</protein>
<sequence>MYGKNCRLVEKCHGCYSQCQSDRSIYRPLDLRCTPTRGSQSRKTFVSEETMVVGTKTESIGYKSVFLPLKNYGHCSLVVKVTNSRPACHEFEASTAEDSPCRKGRYTLNLSRLKCPLVDVVWKIKIARVYGIWALPCTNIYLTDILTSIPQFQRKLNDVERFLVLSYLRIYGPRSESRTTKQHGVGPLERSRDEDT</sequence>
<comment type="caution">
    <text evidence="2">The sequence shown here is derived from an EMBL/GenBank/DDBJ whole genome shotgun (WGS) entry which is preliminary data.</text>
</comment>
<keyword evidence="3" id="KW-1185">Reference proteome</keyword>
<organism evidence="2 3">
    <name type="scientific">Trichonephila clavipes</name>
    <name type="common">Golden silk orbweaver</name>
    <name type="synonym">Nephila clavipes</name>
    <dbReference type="NCBI Taxonomy" id="2585209"/>
    <lineage>
        <taxon>Eukaryota</taxon>
        <taxon>Metazoa</taxon>
        <taxon>Ecdysozoa</taxon>
        <taxon>Arthropoda</taxon>
        <taxon>Chelicerata</taxon>
        <taxon>Arachnida</taxon>
        <taxon>Araneae</taxon>
        <taxon>Araneomorphae</taxon>
        <taxon>Entelegynae</taxon>
        <taxon>Araneoidea</taxon>
        <taxon>Nephilidae</taxon>
        <taxon>Trichonephila</taxon>
    </lineage>
</organism>
<reference evidence="2" key="1">
    <citation type="submission" date="2020-08" db="EMBL/GenBank/DDBJ databases">
        <title>Multicomponent nature underlies the extraordinary mechanical properties of spider dragline silk.</title>
        <authorList>
            <person name="Kono N."/>
            <person name="Nakamura H."/>
            <person name="Mori M."/>
            <person name="Yoshida Y."/>
            <person name="Ohtoshi R."/>
            <person name="Malay A.D."/>
            <person name="Moran D.A.P."/>
            <person name="Tomita M."/>
            <person name="Numata K."/>
            <person name="Arakawa K."/>
        </authorList>
    </citation>
    <scope>NUCLEOTIDE SEQUENCE</scope>
</reference>
<name>A0A8X6S7M0_TRICX</name>
<gene>
    <name evidence="2" type="ORF">TNCV_4414351</name>
</gene>
<proteinExistence type="predicted"/>
<feature type="region of interest" description="Disordered" evidence="1">
    <location>
        <begin position="177"/>
        <end position="196"/>
    </location>
</feature>
<dbReference type="EMBL" id="BMAU01021244">
    <property type="protein sequence ID" value="GFY04347.1"/>
    <property type="molecule type" value="Genomic_DNA"/>
</dbReference>
<accession>A0A8X6S7M0</accession>
<dbReference type="Proteomes" id="UP000887159">
    <property type="component" value="Unassembled WGS sequence"/>
</dbReference>
<evidence type="ECO:0000313" key="2">
    <source>
        <dbReference type="EMBL" id="GFY04347.1"/>
    </source>
</evidence>
<evidence type="ECO:0000313" key="3">
    <source>
        <dbReference type="Proteomes" id="UP000887159"/>
    </source>
</evidence>
<dbReference type="AlphaFoldDB" id="A0A8X6S7M0"/>
<evidence type="ECO:0000256" key="1">
    <source>
        <dbReference type="SAM" id="MobiDB-lite"/>
    </source>
</evidence>